<dbReference type="CDD" id="cd02508">
    <property type="entry name" value="ADP_Glucose_PP"/>
    <property type="match status" value="1"/>
</dbReference>
<dbReference type="InterPro" id="IPR005835">
    <property type="entry name" value="NTP_transferase_dom"/>
</dbReference>
<evidence type="ECO:0000256" key="1">
    <source>
        <dbReference type="ARBA" id="ARBA00010443"/>
    </source>
</evidence>
<evidence type="ECO:0000256" key="2">
    <source>
        <dbReference type="ARBA" id="ARBA00022679"/>
    </source>
</evidence>
<dbReference type="EMBL" id="QAXS01000002">
    <property type="protein sequence ID" value="PTW02808.1"/>
    <property type="molecule type" value="Genomic_DNA"/>
</dbReference>
<dbReference type="PANTHER" id="PTHR43523">
    <property type="entry name" value="GLUCOSE-1-PHOSPHATE ADENYLYLTRANSFERASE-RELATED"/>
    <property type="match status" value="1"/>
</dbReference>
<dbReference type="InterPro" id="IPR056818">
    <property type="entry name" value="GlmU/GlgC-like_hexapep"/>
</dbReference>
<evidence type="ECO:0000259" key="5">
    <source>
        <dbReference type="Pfam" id="PF00483"/>
    </source>
</evidence>
<dbReference type="Proteomes" id="UP000244089">
    <property type="component" value="Unassembled WGS sequence"/>
</dbReference>
<organism evidence="7 8">
    <name type="scientific">Halanaerobium saccharolyticum</name>
    <dbReference type="NCBI Taxonomy" id="43595"/>
    <lineage>
        <taxon>Bacteria</taxon>
        <taxon>Bacillati</taxon>
        <taxon>Bacillota</taxon>
        <taxon>Clostridia</taxon>
        <taxon>Halanaerobiales</taxon>
        <taxon>Halanaerobiaceae</taxon>
        <taxon>Halanaerobium</taxon>
    </lineage>
</organism>
<dbReference type="GO" id="GO:0005978">
    <property type="term" value="P:glycogen biosynthetic process"/>
    <property type="evidence" value="ECO:0007669"/>
    <property type="project" value="UniProtKB-KW"/>
</dbReference>
<comment type="similarity">
    <text evidence="1">Belongs to the bacterial/plant glucose-1-phosphate adenylyltransferase family.</text>
</comment>
<name>A0A2T5RRR6_9FIRM</name>
<keyword evidence="2 7" id="KW-0808">Transferase</keyword>
<feature type="domain" description="Glucose-1-phosphate adenylyltransferase/Bifunctional protein GlmU-like C-terminal hexapeptide" evidence="6">
    <location>
        <begin position="284"/>
        <end position="354"/>
    </location>
</feature>
<protein>
    <submittedName>
        <fullName evidence="7">Glucose-1-phosphate adenylyltransferase</fullName>
    </submittedName>
</protein>
<evidence type="ECO:0000256" key="4">
    <source>
        <dbReference type="ARBA" id="ARBA00023056"/>
    </source>
</evidence>
<dbReference type="Gene3D" id="3.90.550.10">
    <property type="entry name" value="Spore Coat Polysaccharide Biosynthesis Protein SpsA, Chain A"/>
    <property type="match status" value="1"/>
</dbReference>
<dbReference type="SUPFAM" id="SSF51161">
    <property type="entry name" value="Trimeric LpxA-like enzymes"/>
    <property type="match status" value="1"/>
</dbReference>
<evidence type="ECO:0000313" key="8">
    <source>
        <dbReference type="Proteomes" id="UP000244089"/>
    </source>
</evidence>
<dbReference type="GO" id="GO:0008878">
    <property type="term" value="F:glucose-1-phosphate adenylyltransferase activity"/>
    <property type="evidence" value="ECO:0007669"/>
    <property type="project" value="InterPro"/>
</dbReference>
<keyword evidence="3 7" id="KW-0548">Nucleotidyltransferase</keyword>
<dbReference type="Pfam" id="PF00483">
    <property type="entry name" value="NTP_transferase"/>
    <property type="match status" value="1"/>
</dbReference>
<comment type="caution">
    <text evidence="7">The sequence shown here is derived from an EMBL/GenBank/DDBJ whole genome shotgun (WGS) entry which is preliminary data.</text>
</comment>
<evidence type="ECO:0000313" key="7">
    <source>
        <dbReference type="EMBL" id="PTW02808.1"/>
    </source>
</evidence>
<feature type="domain" description="Nucleotidyl transferase" evidence="5">
    <location>
        <begin position="11"/>
        <end position="252"/>
    </location>
</feature>
<dbReference type="InterPro" id="IPR011004">
    <property type="entry name" value="Trimer_LpxA-like_sf"/>
</dbReference>
<dbReference type="InterPro" id="IPR011831">
    <property type="entry name" value="ADP-Glc_PPase"/>
</dbReference>
<dbReference type="Pfam" id="PF24894">
    <property type="entry name" value="Hexapep_GlmU"/>
    <property type="match status" value="1"/>
</dbReference>
<dbReference type="Gene3D" id="2.160.10.10">
    <property type="entry name" value="Hexapeptide repeat proteins"/>
    <property type="match status" value="1"/>
</dbReference>
<dbReference type="InterPro" id="IPR011832">
    <property type="entry name" value="GlgDAde_trans"/>
</dbReference>
<proteinExistence type="inferred from homology"/>
<sequence>MEKTLALVTAGGRLDLLSKTRSKAALPFAGKFRLIDFTLNNCINSGIENIGVITQYMPYSLREHIGIGKPWDLDRKNGGITILQPYKGKEGEDWYYGDAQAVYNNLSYIMSNGPEEILILPGNLVYKMNYQKLIRQHRENDADLTLAANNIPYPDARHFSILDYEDNLQLKNIKKEEEPAKNLVSMGIFVFKKEVLVKYLKEYCSQGAVDFETEIIPQMLADQKKIFISKYQGYWRSIRTVQSYWKSNLETTDAVPEINLYDPDWPIYTRSEEKPPVKFGPHSLSTKSLIANGAIVNGRVENSIIGPGVYIEAGALVKNSIILNDSTIRKNSLVNKSIIDKNVEIKENVQIGYGNDFTVNSDSENNLENGLNLFARNISVDSGCTIHRNCRIARDLKRGQFKNNEILSGTTVE</sequence>
<dbReference type="RefSeq" id="WP_108138076.1">
    <property type="nucleotide sequence ID" value="NZ_JBQPXQ010000003.1"/>
</dbReference>
<keyword evidence="4" id="KW-0320">Glycogen biosynthesis</keyword>
<gene>
    <name evidence="7" type="ORF">C8C76_102130</name>
</gene>
<dbReference type="PANTHER" id="PTHR43523:SF2">
    <property type="entry name" value="GLUCOSE-1-PHOSPHATE ADENYLYLTRANSFERASE"/>
    <property type="match status" value="1"/>
</dbReference>
<dbReference type="OrthoDB" id="9803871at2"/>
<accession>A0A2T5RRR6</accession>
<dbReference type="CDD" id="cd04651">
    <property type="entry name" value="LbH_G1P_AT_C"/>
    <property type="match status" value="1"/>
</dbReference>
<evidence type="ECO:0000259" key="6">
    <source>
        <dbReference type="Pfam" id="PF24894"/>
    </source>
</evidence>
<reference evidence="7 8" key="1">
    <citation type="submission" date="2018-04" db="EMBL/GenBank/DDBJ databases">
        <title>Subsurface microbial communities from deep shales in Ohio and West Virginia, USA.</title>
        <authorList>
            <person name="Wrighton K."/>
        </authorList>
    </citation>
    <scope>NUCLEOTIDE SEQUENCE [LARGE SCALE GENOMIC DNA]</scope>
    <source>
        <strain evidence="7 8">WC1</strain>
    </source>
</reference>
<dbReference type="SUPFAM" id="SSF53448">
    <property type="entry name" value="Nucleotide-diphospho-sugar transferases"/>
    <property type="match status" value="1"/>
</dbReference>
<dbReference type="InterPro" id="IPR029044">
    <property type="entry name" value="Nucleotide-diphossugar_trans"/>
</dbReference>
<dbReference type="NCBIfam" id="TIGR02092">
    <property type="entry name" value="glgD"/>
    <property type="match status" value="1"/>
</dbReference>
<evidence type="ECO:0000256" key="3">
    <source>
        <dbReference type="ARBA" id="ARBA00022695"/>
    </source>
</evidence>
<dbReference type="AlphaFoldDB" id="A0A2T5RRR6"/>